<gene>
    <name evidence="2" type="ORF">ACA1_167080</name>
</gene>
<protein>
    <recommendedName>
        <fullName evidence="1">Translation initiation factor 5A C-terminal domain-containing protein</fullName>
    </recommendedName>
</protein>
<keyword evidence="3" id="KW-1185">Reference proteome</keyword>
<dbReference type="GO" id="GO:0003723">
    <property type="term" value="F:RNA binding"/>
    <property type="evidence" value="ECO:0007669"/>
    <property type="project" value="InterPro"/>
</dbReference>
<sequence>MQTANKGKAIKEIERLRRFLHTNQNFRFTEADKNNLYSAIEAYRSMFSSPSTWQGLGTSSPALPLLEDALKLPFTVFTTKQKQKFLKWYDELNAKEASASAQPQREKEMRYQVVDVEKNNISLMDPDSGEVQDLSWTGCPPEEKKKIVAAFEEGNDAFVVVRGDTVIRCDC</sequence>
<feature type="domain" description="Translation initiation factor 5A C-terminal" evidence="1">
    <location>
        <begin position="109"/>
        <end position="161"/>
    </location>
</feature>
<dbReference type="Pfam" id="PF01287">
    <property type="entry name" value="eIF-5a"/>
    <property type="match status" value="1"/>
</dbReference>
<reference evidence="2 3" key="1">
    <citation type="journal article" date="2013" name="Genome Biol.">
        <title>Genome of Acanthamoeba castellanii highlights extensive lateral gene transfer and early evolution of tyrosine kinase signaling.</title>
        <authorList>
            <person name="Clarke M."/>
            <person name="Lohan A.J."/>
            <person name="Liu B."/>
            <person name="Lagkouvardos I."/>
            <person name="Roy S."/>
            <person name="Zafar N."/>
            <person name="Bertelli C."/>
            <person name="Schilde C."/>
            <person name="Kianianmomeni A."/>
            <person name="Burglin T.R."/>
            <person name="Frech C."/>
            <person name="Turcotte B."/>
            <person name="Kopec K.O."/>
            <person name="Synnott J.M."/>
            <person name="Choo C."/>
            <person name="Paponov I."/>
            <person name="Finkler A."/>
            <person name="Soon Heng Tan C."/>
            <person name="Hutchins A.P."/>
            <person name="Weinmeier T."/>
            <person name="Rattei T."/>
            <person name="Chu J.S."/>
            <person name="Gimenez G."/>
            <person name="Irimia M."/>
            <person name="Rigden D.J."/>
            <person name="Fitzpatrick D.A."/>
            <person name="Lorenzo-Morales J."/>
            <person name="Bateman A."/>
            <person name="Chiu C.H."/>
            <person name="Tang P."/>
            <person name="Hegemann P."/>
            <person name="Fromm H."/>
            <person name="Raoult D."/>
            <person name="Greub G."/>
            <person name="Miranda-Saavedra D."/>
            <person name="Chen N."/>
            <person name="Nash P."/>
            <person name="Ginger M.L."/>
            <person name="Horn M."/>
            <person name="Schaap P."/>
            <person name="Caler L."/>
            <person name="Loftus B."/>
        </authorList>
    </citation>
    <scope>NUCLEOTIDE SEQUENCE [LARGE SCALE GENOMIC DNA]</scope>
    <source>
        <strain evidence="2 3">Neff</strain>
    </source>
</reference>
<evidence type="ECO:0000313" key="2">
    <source>
        <dbReference type="EMBL" id="ELR18848.1"/>
    </source>
</evidence>
<dbReference type="InterPro" id="IPR020189">
    <property type="entry name" value="IF5A_C"/>
</dbReference>
<dbReference type="GO" id="GO:0045901">
    <property type="term" value="P:positive regulation of translational elongation"/>
    <property type="evidence" value="ECO:0007669"/>
    <property type="project" value="InterPro"/>
</dbReference>
<dbReference type="OrthoDB" id="64113at2759"/>
<dbReference type="KEGG" id="acan:ACA1_167080"/>
<dbReference type="GO" id="GO:0045905">
    <property type="term" value="P:positive regulation of translational termination"/>
    <property type="evidence" value="ECO:0007669"/>
    <property type="project" value="InterPro"/>
</dbReference>
<dbReference type="AlphaFoldDB" id="L8H257"/>
<dbReference type="GO" id="GO:0043022">
    <property type="term" value="F:ribosome binding"/>
    <property type="evidence" value="ECO:0007669"/>
    <property type="project" value="InterPro"/>
</dbReference>
<dbReference type="RefSeq" id="XP_004340906.1">
    <property type="nucleotide sequence ID" value="XM_004340858.1"/>
</dbReference>
<dbReference type="GO" id="GO:0003746">
    <property type="term" value="F:translation elongation factor activity"/>
    <property type="evidence" value="ECO:0007669"/>
    <property type="project" value="InterPro"/>
</dbReference>
<dbReference type="EMBL" id="KB007941">
    <property type="protein sequence ID" value="ELR18848.1"/>
    <property type="molecule type" value="Genomic_DNA"/>
</dbReference>
<accession>L8H257</accession>
<organism evidence="2 3">
    <name type="scientific">Acanthamoeba castellanii (strain ATCC 30010 / Neff)</name>
    <dbReference type="NCBI Taxonomy" id="1257118"/>
    <lineage>
        <taxon>Eukaryota</taxon>
        <taxon>Amoebozoa</taxon>
        <taxon>Discosea</taxon>
        <taxon>Longamoebia</taxon>
        <taxon>Centramoebida</taxon>
        <taxon>Acanthamoebidae</taxon>
        <taxon>Acanthamoeba</taxon>
    </lineage>
</organism>
<evidence type="ECO:0000313" key="3">
    <source>
        <dbReference type="Proteomes" id="UP000011083"/>
    </source>
</evidence>
<dbReference type="GeneID" id="14919635"/>
<name>L8H257_ACACF</name>
<dbReference type="VEuPathDB" id="AmoebaDB:ACA1_167080"/>
<proteinExistence type="predicted"/>
<evidence type="ECO:0000259" key="1">
    <source>
        <dbReference type="Pfam" id="PF01287"/>
    </source>
</evidence>
<dbReference type="Proteomes" id="UP000011083">
    <property type="component" value="Unassembled WGS sequence"/>
</dbReference>